<accession>A0A819YE94</accession>
<sequence length="228" mass="25384">MQQKYDTCYMIHDTETRDEFAIKDPERQIVKWMIVVEKEFDPTPCAGTTWESNGKTVAGGNGPGSALNQLNSSYGIVVDSNNVLFVSDYLNHRVIKWEQGASHGILHIGELCGTNTNEEFCYPSAITFNKEGTLFVTVQSDSIGSVMSLKKGATLVETFITVNTSIYGIVWDQNEEYLYLGHHREHRVVKYTKDGKFVSVVAGGNGAGPALNQLDYRDKNIQKSHVPL</sequence>
<dbReference type="InterPro" id="IPR011042">
    <property type="entry name" value="6-blade_b-propeller_TolB-like"/>
</dbReference>
<dbReference type="Proteomes" id="UP000663842">
    <property type="component" value="Unassembled WGS sequence"/>
</dbReference>
<protein>
    <submittedName>
        <fullName evidence="1">Uncharacterized protein</fullName>
    </submittedName>
</protein>
<dbReference type="AlphaFoldDB" id="A0A819YE94"/>
<reference evidence="1" key="1">
    <citation type="submission" date="2021-02" db="EMBL/GenBank/DDBJ databases">
        <authorList>
            <person name="Nowell W R."/>
        </authorList>
    </citation>
    <scope>NUCLEOTIDE SEQUENCE</scope>
</reference>
<evidence type="ECO:0000313" key="1">
    <source>
        <dbReference type="EMBL" id="CAF4158217.1"/>
    </source>
</evidence>
<dbReference type="EMBL" id="CAJOBG010006376">
    <property type="protein sequence ID" value="CAF4185179.1"/>
    <property type="molecule type" value="Genomic_DNA"/>
</dbReference>
<keyword evidence="4" id="KW-1185">Reference proteome</keyword>
<name>A0A819YE94_9BILA</name>
<evidence type="ECO:0000313" key="3">
    <source>
        <dbReference type="Proteomes" id="UP000663842"/>
    </source>
</evidence>
<dbReference type="Gene3D" id="2.120.10.30">
    <property type="entry name" value="TolB, C-terminal domain"/>
    <property type="match status" value="1"/>
</dbReference>
<dbReference type="EMBL" id="CAJOBF010004937">
    <property type="protein sequence ID" value="CAF4158217.1"/>
    <property type="molecule type" value="Genomic_DNA"/>
</dbReference>
<dbReference type="SUPFAM" id="SSF101898">
    <property type="entry name" value="NHL repeat"/>
    <property type="match status" value="1"/>
</dbReference>
<evidence type="ECO:0000313" key="4">
    <source>
        <dbReference type="Proteomes" id="UP000663866"/>
    </source>
</evidence>
<gene>
    <name evidence="2" type="ORF">OVN521_LOCUS25510</name>
    <name evidence="1" type="ORF">UXM345_LOCUS25533</name>
</gene>
<proteinExistence type="predicted"/>
<organism evidence="1 3">
    <name type="scientific">Rotaria magnacalcarata</name>
    <dbReference type="NCBI Taxonomy" id="392030"/>
    <lineage>
        <taxon>Eukaryota</taxon>
        <taxon>Metazoa</taxon>
        <taxon>Spiralia</taxon>
        <taxon>Gnathifera</taxon>
        <taxon>Rotifera</taxon>
        <taxon>Eurotatoria</taxon>
        <taxon>Bdelloidea</taxon>
        <taxon>Philodinida</taxon>
        <taxon>Philodinidae</taxon>
        <taxon>Rotaria</taxon>
    </lineage>
</organism>
<comment type="caution">
    <text evidence="1">The sequence shown here is derived from an EMBL/GenBank/DDBJ whole genome shotgun (WGS) entry which is preliminary data.</text>
</comment>
<evidence type="ECO:0000313" key="2">
    <source>
        <dbReference type="EMBL" id="CAF4185179.1"/>
    </source>
</evidence>
<dbReference type="Proteomes" id="UP000663866">
    <property type="component" value="Unassembled WGS sequence"/>
</dbReference>